<reference evidence="2 3" key="1">
    <citation type="submission" date="2020-10" db="EMBL/GenBank/DDBJ databases">
        <authorList>
            <person name="Peeters C."/>
        </authorList>
    </citation>
    <scope>NUCLEOTIDE SEQUENCE [LARGE SCALE GENOMIC DNA]</scope>
    <source>
        <strain evidence="2 3">LMG 27952</strain>
    </source>
</reference>
<evidence type="ECO:0000313" key="2">
    <source>
        <dbReference type="EMBL" id="CAD6554223.1"/>
    </source>
</evidence>
<evidence type="ECO:0008006" key="4">
    <source>
        <dbReference type="Google" id="ProtNLM"/>
    </source>
</evidence>
<comment type="caution">
    <text evidence="2">The sequence shown here is derived from an EMBL/GenBank/DDBJ whole genome shotgun (WGS) entry which is preliminary data.</text>
</comment>
<proteinExistence type="predicted"/>
<dbReference type="EMBL" id="CAJHCQ010000017">
    <property type="protein sequence ID" value="CAD6554223.1"/>
    <property type="molecule type" value="Genomic_DNA"/>
</dbReference>
<evidence type="ECO:0000313" key="3">
    <source>
        <dbReference type="Proteomes" id="UP000656319"/>
    </source>
</evidence>
<keyword evidence="3" id="KW-1185">Reference proteome</keyword>
<dbReference type="RefSeq" id="WP_201699099.1">
    <property type="nucleotide sequence ID" value="NZ_CAJHCQ010000017.1"/>
</dbReference>
<protein>
    <recommendedName>
        <fullName evidence="4">DUF3331 domain-containing protein</fullName>
    </recommendedName>
</protein>
<feature type="compositionally biased region" description="Polar residues" evidence="1">
    <location>
        <begin position="9"/>
        <end position="20"/>
    </location>
</feature>
<dbReference type="InterPro" id="IPR021769">
    <property type="entry name" value="DUF3331"/>
</dbReference>
<gene>
    <name evidence="2" type="ORF">LMG27952_05567</name>
</gene>
<feature type="compositionally biased region" description="Basic and acidic residues" evidence="1">
    <location>
        <begin position="70"/>
        <end position="80"/>
    </location>
</feature>
<accession>A0ABM8P294</accession>
<sequence length="168" mass="18349">MNTDDGLRTRSSNSGASASEMTGDKLALRRDPWEQTLLLLDRLCAREPCGQTLSRADLAPGPRIAAPRGNDGRCRKSRKERDATGDAPCAAVITLLERLSPRTIALRWCSASCHYGYQIWVCAKARRAGVCAVSGKAIRRGDIIYRPYTRTPVLPVNVNAMIHLSALA</sequence>
<evidence type="ECO:0000256" key="1">
    <source>
        <dbReference type="SAM" id="MobiDB-lite"/>
    </source>
</evidence>
<organism evidence="2 3">
    <name type="scientific">Paraburkholderia hiiakae</name>
    <dbReference type="NCBI Taxonomy" id="1081782"/>
    <lineage>
        <taxon>Bacteria</taxon>
        <taxon>Pseudomonadati</taxon>
        <taxon>Pseudomonadota</taxon>
        <taxon>Betaproteobacteria</taxon>
        <taxon>Burkholderiales</taxon>
        <taxon>Burkholderiaceae</taxon>
        <taxon>Paraburkholderia</taxon>
    </lineage>
</organism>
<dbReference type="Pfam" id="PF11811">
    <property type="entry name" value="DUF3331"/>
    <property type="match status" value="1"/>
</dbReference>
<name>A0ABM8P294_9BURK</name>
<dbReference type="Proteomes" id="UP000656319">
    <property type="component" value="Unassembled WGS sequence"/>
</dbReference>
<feature type="region of interest" description="Disordered" evidence="1">
    <location>
        <begin position="55"/>
        <end position="80"/>
    </location>
</feature>
<feature type="region of interest" description="Disordered" evidence="1">
    <location>
        <begin position="1"/>
        <end position="25"/>
    </location>
</feature>